<gene>
    <name evidence="8" type="ORF">N791_02665</name>
</gene>
<dbReference type="EMBL" id="AVBH01000008">
    <property type="protein sequence ID" value="KGO99613.1"/>
    <property type="molecule type" value="Genomic_DNA"/>
</dbReference>
<dbReference type="PANTHER" id="PTHR38439">
    <property type="entry name" value="AURACYANIN-B"/>
    <property type="match status" value="1"/>
</dbReference>
<evidence type="ECO:0000256" key="6">
    <source>
        <dbReference type="SAM" id="MobiDB-lite"/>
    </source>
</evidence>
<dbReference type="CDD" id="cd13922">
    <property type="entry name" value="Azurin"/>
    <property type="match status" value="1"/>
</dbReference>
<dbReference type="Pfam" id="PF00127">
    <property type="entry name" value="Copper-bind"/>
    <property type="match status" value="1"/>
</dbReference>
<organism evidence="8 9">
    <name type="scientific">Lysobacter defluvii IMMIB APB-9 = DSM 18482</name>
    <dbReference type="NCBI Taxonomy" id="1385515"/>
    <lineage>
        <taxon>Bacteria</taxon>
        <taxon>Pseudomonadati</taxon>
        <taxon>Pseudomonadota</taxon>
        <taxon>Gammaproteobacteria</taxon>
        <taxon>Lysobacterales</taxon>
        <taxon>Lysobacteraceae</taxon>
        <taxon>Novilysobacter</taxon>
    </lineage>
</organism>
<dbReference type="InterPro" id="IPR050845">
    <property type="entry name" value="Cu-binding_ET"/>
</dbReference>
<keyword evidence="4 5" id="KW-0186">Copper</keyword>
<feature type="domain" description="Blue (type 1) copper" evidence="7">
    <location>
        <begin position="48"/>
        <end position="172"/>
    </location>
</feature>
<dbReference type="InterPro" id="IPR014068">
    <property type="entry name" value="Azurin"/>
</dbReference>
<dbReference type="Gene3D" id="2.60.40.420">
    <property type="entry name" value="Cupredoxins - blue copper proteins"/>
    <property type="match status" value="1"/>
</dbReference>
<evidence type="ECO:0000259" key="7">
    <source>
        <dbReference type="Pfam" id="PF00127"/>
    </source>
</evidence>
<keyword evidence="1 5" id="KW-0813">Transport</keyword>
<proteinExistence type="predicted"/>
<evidence type="ECO:0000256" key="3">
    <source>
        <dbReference type="ARBA" id="ARBA00022982"/>
    </source>
</evidence>
<keyword evidence="5" id="KW-0574">Periplasm</keyword>
<evidence type="ECO:0000313" key="8">
    <source>
        <dbReference type="EMBL" id="KGO99613.1"/>
    </source>
</evidence>
<name>A0A0A0M995_9GAMM</name>
<keyword evidence="2 5" id="KW-0479">Metal-binding</keyword>
<evidence type="ECO:0000256" key="5">
    <source>
        <dbReference type="RuleBase" id="RU363017"/>
    </source>
</evidence>
<dbReference type="InterPro" id="IPR000923">
    <property type="entry name" value="BlueCu_1"/>
</dbReference>
<evidence type="ECO:0000313" key="9">
    <source>
        <dbReference type="Proteomes" id="UP000030003"/>
    </source>
</evidence>
<dbReference type="PANTHER" id="PTHR38439:SF2">
    <property type="entry name" value="OUTER MEMBRANE PROTEIN H.8"/>
    <property type="match status" value="1"/>
</dbReference>
<dbReference type="eggNOG" id="COG3241">
    <property type="taxonomic scope" value="Bacteria"/>
</dbReference>
<keyword evidence="3 5" id="KW-0249">Electron transport</keyword>
<dbReference type="GO" id="GO:0042597">
    <property type="term" value="C:periplasmic space"/>
    <property type="evidence" value="ECO:0007669"/>
    <property type="project" value="UniProtKB-SubCell"/>
</dbReference>
<dbReference type="SUPFAM" id="SSF49503">
    <property type="entry name" value="Cupredoxins"/>
    <property type="match status" value="1"/>
</dbReference>
<accession>A0A0A0M995</accession>
<dbReference type="GO" id="GO:0009055">
    <property type="term" value="F:electron transfer activity"/>
    <property type="evidence" value="ECO:0007669"/>
    <property type="project" value="InterPro"/>
</dbReference>
<protein>
    <recommendedName>
        <fullName evidence="5">Azurin</fullName>
    </recommendedName>
</protein>
<dbReference type="RefSeq" id="WP_081677676.1">
    <property type="nucleotide sequence ID" value="NZ_AVBH01000008.1"/>
</dbReference>
<dbReference type="NCBIfam" id="TIGR02695">
    <property type="entry name" value="azurin"/>
    <property type="match status" value="1"/>
</dbReference>
<dbReference type="InterPro" id="IPR028871">
    <property type="entry name" value="BlueCu_1_BS"/>
</dbReference>
<evidence type="ECO:0000256" key="2">
    <source>
        <dbReference type="ARBA" id="ARBA00022723"/>
    </source>
</evidence>
<dbReference type="AlphaFoldDB" id="A0A0A0M995"/>
<dbReference type="PROSITE" id="PS00196">
    <property type="entry name" value="COPPER_BLUE"/>
    <property type="match status" value="1"/>
</dbReference>
<dbReference type="InterPro" id="IPR008972">
    <property type="entry name" value="Cupredoxin"/>
</dbReference>
<sequence>MDTGTDAATAGTTTPGTTPAGTTDAGATGAASGAATTTAGDAAEVTGCETTIEGNDAMQFNVNSITIPASCNEFTINLEHTGQLPEAAMGHNVVITSESDMQAVAADGLSAGADNEYVPQDDDRVLAFTDIIGGGESTSVTFSTSAMQDGGNYMFFCSFPGHSALMKGTISVG</sequence>
<dbReference type="GO" id="GO:0005507">
    <property type="term" value="F:copper ion binding"/>
    <property type="evidence" value="ECO:0007669"/>
    <property type="project" value="UniProtKB-UniRule"/>
</dbReference>
<dbReference type="Proteomes" id="UP000030003">
    <property type="component" value="Unassembled WGS sequence"/>
</dbReference>
<keyword evidence="9" id="KW-1185">Reference proteome</keyword>
<dbReference type="OrthoDB" id="9814063at2"/>
<reference evidence="8 9" key="1">
    <citation type="submission" date="2013-08" db="EMBL/GenBank/DDBJ databases">
        <title>Genomic analysis of Lysobacter defluvii.</title>
        <authorList>
            <person name="Wang Q."/>
            <person name="Wang G."/>
        </authorList>
    </citation>
    <scope>NUCLEOTIDE SEQUENCE [LARGE SCALE GENOMIC DNA]</scope>
    <source>
        <strain evidence="8 9">IMMIB APB-9</strain>
    </source>
</reference>
<comment type="function">
    <text evidence="5">Transfers electrons from cytochrome c551 to cytochrome oxidase.</text>
</comment>
<evidence type="ECO:0000256" key="1">
    <source>
        <dbReference type="ARBA" id="ARBA00022448"/>
    </source>
</evidence>
<feature type="region of interest" description="Disordered" evidence="6">
    <location>
        <begin position="1"/>
        <end position="40"/>
    </location>
</feature>
<comment type="subcellular location">
    <subcellularLocation>
        <location evidence="5">Periplasm</location>
    </subcellularLocation>
</comment>
<evidence type="ECO:0000256" key="4">
    <source>
        <dbReference type="ARBA" id="ARBA00023008"/>
    </source>
</evidence>
<dbReference type="STRING" id="1385515.GCA_000423325_00113"/>
<comment type="caution">
    <text evidence="8">The sequence shown here is derived from an EMBL/GenBank/DDBJ whole genome shotgun (WGS) entry which is preliminary data.</text>
</comment>